<keyword evidence="3" id="KW-1185">Reference proteome</keyword>
<feature type="transmembrane region" description="Helical" evidence="1">
    <location>
        <begin position="492"/>
        <end position="513"/>
    </location>
</feature>
<feature type="transmembrane region" description="Helical" evidence="1">
    <location>
        <begin position="467"/>
        <end position="486"/>
    </location>
</feature>
<keyword evidence="1" id="KW-0812">Transmembrane</keyword>
<dbReference type="RefSeq" id="WP_090969195.1">
    <property type="nucleotide sequence ID" value="NZ_FNRT01000002.1"/>
</dbReference>
<feature type="transmembrane region" description="Helical" evidence="1">
    <location>
        <begin position="281"/>
        <end position="300"/>
    </location>
</feature>
<dbReference type="Proteomes" id="UP000198742">
    <property type="component" value="Unassembled WGS sequence"/>
</dbReference>
<feature type="transmembrane region" description="Helical" evidence="1">
    <location>
        <begin position="39"/>
        <end position="62"/>
    </location>
</feature>
<feature type="transmembrane region" description="Helical" evidence="1">
    <location>
        <begin position="183"/>
        <end position="199"/>
    </location>
</feature>
<dbReference type="OrthoDB" id="4923806at2"/>
<feature type="transmembrane region" description="Helical" evidence="1">
    <location>
        <begin position="235"/>
        <end position="251"/>
    </location>
</feature>
<reference evidence="3" key="1">
    <citation type="submission" date="2016-10" db="EMBL/GenBank/DDBJ databases">
        <authorList>
            <person name="Varghese N."/>
            <person name="Submissions S."/>
        </authorList>
    </citation>
    <scope>NUCLEOTIDE SEQUENCE [LARGE SCALE GENOMIC DNA]</scope>
    <source>
        <strain evidence="3">DSM 22017</strain>
    </source>
</reference>
<keyword evidence="1" id="KW-1133">Transmembrane helix</keyword>
<evidence type="ECO:0000313" key="3">
    <source>
        <dbReference type="Proteomes" id="UP000198742"/>
    </source>
</evidence>
<keyword evidence="1" id="KW-0472">Membrane</keyword>
<proteinExistence type="predicted"/>
<feature type="transmembrane region" description="Helical" evidence="1">
    <location>
        <begin position="205"/>
        <end position="223"/>
    </location>
</feature>
<dbReference type="EMBL" id="FNRT01000002">
    <property type="protein sequence ID" value="SEC42569.1"/>
    <property type="molecule type" value="Genomic_DNA"/>
</dbReference>
<feature type="transmembrane region" description="Helical" evidence="1">
    <location>
        <begin position="153"/>
        <end position="176"/>
    </location>
</feature>
<protein>
    <recommendedName>
        <fullName evidence="4">Dolichyl-phosphate-mannose-protein mannosyltransferase</fullName>
    </recommendedName>
</protein>
<organism evidence="2 3">
    <name type="scientific">Nocardioides exalbidus</name>
    <dbReference type="NCBI Taxonomy" id="402596"/>
    <lineage>
        <taxon>Bacteria</taxon>
        <taxon>Bacillati</taxon>
        <taxon>Actinomycetota</taxon>
        <taxon>Actinomycetes</taxon>
        <taxon>Propionibacteriales</taxon>
        <taxon>Nocardioidaceae</taxon>
        <taxon>Nocardioides</taxon>
    </lineage>
</organism>
<sequence length="521" mass="55700">MRLLSRAGAVVLAAALLVVVVHTVVSPLYGAYRWSTAPSLVVAAVLVVALLPATLALARCAGWLEGHPWPRRTLVALALAGIFYAQVQIGWAIRLPPGWDASQVAGIAERMALGLPDDPGQVSYISTYPNNALVVAVLHLWDAFTISRGNPDLWAAAVVLVAGAMTSAVALAYLAARRMGGPVAAYLLLAFSVVFVALSPWVPVAYSDTLTMPFPAAVLYLFSLERSRRRTTTRVALWAAMAVVTMVGYALKPTAVFALAAAALVALVVAVPTLRRSWRGVAACAAGVVAGVVVGTLLVGELVSSWGMATTDEAAPQRLGVTHFLKMGAQQPPGAYNDYFGSYAEADVLETRALPLEGRTRANLDRYLDRVADMGPVGYARFLERKLTWTFGDGSFFAWGEGGMSVDPTPFLVTDPRSISIQRWMGLHGDRYATTFSLWQGTWLVVLLLVAAGALHRGRGLGSAATMARLSLLMLVAFLLLFEARARYVYLYLPYFLVLASLSAALLTPVVAARVRRGRAG</sequence>
<evidence type="ECO:0000313" key="2">
    <source>
        <dbReference type="EMBL" id="SEC42569.1"/>
    </source>
</evidence>
<gene>
    <name evidence="2" type="ORF">SAMN04489844_2272</name>
</gene>
<evidence type="ECO:0000256" key="1">
    <source>
        <dbReference type="SAM" id="Phobius"/>
    </source>
</evidence>
<name>A0A1H4SEK3_9ACTN</name>
<dbReference type="STRING" id="402596.SAMN04489844_2272"/>
<evidence type="ECO:0008006" key="4">
    <source>
        <dbReference type="Google" id="ProtNLM"/>
    </source>
</evidence>
<feature type="transmembrane region" description="Helical" evidence="1">
    <location>
        <begin position="74"/>
        <end position="93"/>
    </location>
</feature>
<accession>A0A1H4SEK3</accession>
<dbReference type="AlphaFoldDB" id="A0A1H4SEK3"/>
<feature type="transmembrane region" description="Helical" evidence="1">
    <location>
        <begin position="436"/>
        <end position="455"/>
    </location>
</feature>